<comment type="catalytic activity">
    <reaction evidence="13 14">
        <text>S-sulfanyl-L-cysteinyl-[protein] + uridine(34) in tRNA + AH2 + ATP = 2-thiouridine(34) in tRNA + L-cysteinyl-[protein] + A + AMP + diphosphate + H(+)</text>
        <dbReference type="Rhea" id="RHEA:47032"/>
        <dbReference type="Rhea" id="RHEA-COMP:10131"/>
        <dbReference type="Rhea" id="RHEA-COMP:11726"/>
        <dbReference type="Rhea" id="RHEA-COMP:11727"/>
        <dbReference type="Rhea" id="RHEA-COMP:11728"/>
        <dbReference type="ChEBI" id="CHEBI:13193"/>
        <dbReference type="ChEBI" id="CHEBI:15378"/>
        <dbReference type="ChEBI" id="CHEBI:17499"/>
        <dbReference type="ChEBI" id="CHEBI:29950"/>
        <dbReference type="ChEBI" id="CHEBI:30616"/>
        <dbReference type="ChEBI" id="CHEBI:33019"/>
        <dbReference type="ChEBI" id="CHEBI:61963"/>
        <dbReference type="ChEBI" id="CHEBI:65315"/>
        <dbReference type="ChEBI" id="CHEBI:87170"/>
        <dbReference type="ChEBI" id="CHEBI:456215"/>
        <dbReference type="EC" id="2.8.1.13"/>
    </reaction>
</comment>
<dbReference type="KEGG" id="senm:TRABTM_A_02390"/>
<dbReference type="InterPro" id="IPR004506">
    <property type="entry name" value="MnmA-like"/>
</dbReference>
<proteinExistence type="inferred from homology"/>
<feature type="domain" description="tRNA-specific 2-thiouridylase MnmA-like central" evidence="16">
    <location>
        <begin position="212"/>
        <end position="281"/>
    </location>
</feature>
<dbReference type="Gene3D" id="3.40.50.620">
    <property type="entry name" value="HUPs"/>
    <property type="match status" value="1"/>
</dbReference>
<keyword evidence="9 14" id="KW-0547">Nucleotide-binding</keyword>
<dbReference type="Gene3D" id="2.30.30.280">
    <property type="entry name" value="Adenine nucleotide alpha hydrolases-like domains"/>
    <property type="match status" value="1"/>
</dbReference>
<keyword evidence="12 14" id="KW-1015">Disulfide bond</keyword>
<dbReference type="Pfam" id="PF20258">
    <property type="entry name" value="tRNA_Me_trans_C"/>
    <property type="match status" value="1"/>
</dbReference>
<evidence type="ECO:0000256" key="13">
    <source>
        <dbReference type="ARBA" id="ARBA00051542"/>
    </source>
</evidence>
<organism evidence="17 18">
    <name type="scientific">secondary endosymbiont of Trabutina mannipara</name>
    <dbReference type="NCBI Taxonomy" id="1835721"/>
    <lineage>
        <taxon>Bacteria</taxon>
        <taxon>Pseudomonadati</taxon>
        <taxon>Pseudomonadota</taxon>
        <taxon>Gammaproteobacteria</taxon>
        <taxon>Enterobacterales</taxon>
        <taxon>Enterobacteriaceae</taxon>
    </lineage>
</organism>
<feature type="binding site" evidence="14">
    <location>
        <position position="42"/>
    </location>
    <ligand>
        <name>ATP</name>
        <dbReference type="ChEBI" id="CHEBI:30616"/>
    </ligand>
</feature>
<dbReference type="NCBIfam" id="TIGR00420">
    <property type="entry name" value="trmU"/>
    <property type="match status" value="1"/>
</dbReference>
<feature type="region of interest" description="Interaction with tRNA" evidence="14">
    <location>
        <begin position="154"/>
        <end position="156"/>
    </location>
</feature>
<dbReference type="Pfam" id="PF20259">
    <property type="entry name" value="tRNA_Me_trans_M"/>
    <property type="match status" value="1"/>
</dbReference>
<evidence type="ECO:0000259" key="15">
    <source>
        <dbReference type="Pfam" id="PF20258"/>
    </source>
</evidence>
<feature type="active site" description="Nucleophile" evidence="14">
    <location>
        <position position="107"/>
    </location>
</feature>
<dbReference type="EC" id="2.8.1.13" evidence="3 14"/>
<dbReference type="GO" id="GO:0103016">
    <property type="term" value="F:tRNA-uridine 2-sulfurtransferase activity"/>
    <property type="evidence" value="ECO:0007669"/>
    <property type="project" value="UniProtKB-EC"/>
</dbReference>
<keyword evidence="18" id="KW-1185">Reference proteome</keyword>
<gene>
    <name evidence="14 17" type="primary">mnmA</name>
    <name evidence="17" type="ORF">TRABTM_A_02390</name>
</gene>
<feature type="site" description="Interaction with tRNA" evidence="14">
    <location>
        <position position="350"/>
    </location>
</feature>
<dbReference type="GO" id="GO:0005524">
    <property type="term" value="F:ATP binding"/>
    <property type="evidence" value="ECO:0007669"/>
    <property type="project" value="UniProtKB-KW"/>
</dbReference>
<dbReference type="EMBL" id="LT594522">
    <property type="protein sequence ID" value="SBT82080.1"/>
    <property type="molecule type" value="Genomic_DNA"/>
</dbReference>
<comment type="caution">
    <text evidence="14">Lacks conserved residue(s) required for the propagation of feature annotation.</text>
</comment>
<evidence type="ECO:0000256" key="10">
    <source>
        <dbReference type="ARBA" id="ARBA00022840"/>
    </source>
</evidence>
<reference evidence="18" key="1">
    <citation type="submission" date="2016-06" db="EMBL/GenBank/DDBJ databases">
        <authorList>
            <person name="Szabo Gitta"/>
        </authorList>
    </citation>
    <scope>NUCLEOTIDE SEQUENCE [LARGE SCALE GENOMIC DNA]</scope>
</reference>
<sequence length="374" mass="42560">MNVLLPKISDKKVIVGLSGGVDSSVTAWLLQQQGYLVEGLFMKNWEEYDNEKYCHVANDLVDTQIICDQLGIILHTVNFAAEYWDKVFVKFIAEYQALRTPNPDILCNKEIKFKTFLDFATESLGADFIATGHYVRRYDINGKIRLLRGIDKNKDQSYFLYTLGYTQLSRCLFPIGELVKTEVRRIASKLRLVTATKKDSTGICFIGKRKFRNFIESYLPIAPQGAIVSVDGQQLGYHQGLMYYTLGQRKGLGIGGTRKGNEYPWYVVDKDIKNNQLIVAQGNQHPRLMSTSFVTNQLYWVDREPIREQMYCTVKTRSRQPDINCLVKPISDGHLQVILEHPLAAVTPGQSAVFYLEERCLGGGIIKSNKLLSY</sequence>
<feature type="region of interest" description="Interaction with target base in tRNA" evidence="14">
    <location>
        <begin position="102"/>
        <end position="104"/>
    </location>
</feature>
<evidence type="ECO:0000256" key="8">
    <source>
        <dbReference type="ARBA" id="ARBA00022694"/>
    </source>
</evidence>
<evidence type="ECO:0000256" key="3">
    <source>
        <dbReference type="ARBA" id="ARBA00011949"/>
    </source>
</evidence>
<dbReference type="GO" id="GO:0002143">
    <property type="term" value="P:tRNA wobble position uridine thiolation"/>
    <property type="evidence" value="ECO:0007669"/>
    <property type="project" value="TreeGrafter"/>
</dbReference>
<dbReference type="PATRIC" id="fig|1835721.3.peg.221"/>
<evidence type="ECO:0000256" key="6">
    <source>
        <dbReference type="ARBA" id="ARBA00022555"/>
    </source>
</evidence>
<feature type="binding site" evidence="14">
    <location>
        <position position="132"/>
    </location>
    <ligand>
        <name>ATP</name>
        <dbReference type="ChEBI" id="CHEBI:30616"/>
    </ligand>
</feature>
<feature type="active site" description="Cysteine persulfide intermediate" evidence="14">
    <location>
        <position position="204"/>
    </location>
</feature>
<dbReference type="GO" id="GO:0000049">
    <property type="term" value="F:tRNA binding"/>
    <property type="evidence" value="ECO:0007669"/>
    <property type="project" value="UniProtKB-KW"/>
</dbReference>
<keyword evidence="7 14" id="KW-0808">Transferase</keyword>
<accession>A0A1C3L467</accession>
<dbReference type="NCBIfam" id="NF001138">
    <property type="entry name" value="PRK00143.1"/>
    <property type="match status" value="1"/>
</dbReference>
<dbReference type="SUPFAM" id="SSF52402">
    <property type="entry name" value="Adenine nucleotide alpha hydrolases-like"/>
    <property type="match status" value="1"/>
</dbReference>
<comment type="function">
    <text evidence="14">Catalyzes the 2-thiolation of uridine at the wobble position (U34) of tRNA(Lys), tRNA(Glu) and tRNA(Gln), leading to the formation of s(2)U34, the first step of tRNA-mnm(5)s(2)U34 synthesis. Sulfur is provided by IscS, via a sulfur-relay system. Binds ATP and its substrate tRNAs.</text>
</comment>
<dbReference type="InterPro" id="IPR014729">
    <property type="entry name" value="Rossmann-like_a/b/a_fold"/>
</dbReference>
<dbReference type="Pfam" id="PF03054">
    <property type="entry name" value="tRNA_Me_trans"/>
    <property type="match status" value="1"/>
</dbReference>
<dbReference type="PANTHER" id="PTHR11933">
    <property type="entry name" value="TRNA 5-METHYLAMINOMETHYL-2-THIOURIDYLATE -METHYLTRANSFERASE"/>
    <property type="match status" value="1"/>
</dbReference>
<feature type="site" description="Interaction with tRNA" evidence="14">
    <location>
        <position position="133"/>
    </location>
</feature>
<evidence type="ECO:0000256" key="12">
    <source>
        <dbReference type="ARBA" id="ARBA00023157"/>
    </source>
</evidence>
<evidence type="ECO:0000256" key="2">
    <source>
        <dbReference type="ARBA" id="ARBA00006191"/>
    </source>
</evidence>
<dbReference type="GO" id="GO:0005737">
    <property type="term" value="C:cytoplasm"/>
    <property type="evidence" value="ECO:0007669"/>
    <property type="project" value="UniProtKB-SubCell"/>
</dbReference>
<evidence type="ECO:0000256" key="9">
    <source>
        <dbReference type="ARBA" id="ARBA00022741"/>
    </source>
</evidence>
<evidence type="ECO:0000256" key="7">
    <source>
        <dbReference type="ARBA" id="ARBA00022679"/>
    </source>
</evidence>
<dbReference type="STRING" id="1835721.TRABTM_A_02390"/>
<feature type="domain" description="tRNA-specific 2-thiouridylase MnmA-like C-terminal" evidence="15">
    <location>
        <begin position="291"/>
        <end position="366"/>
    </location>
</feature>
<dbReference type="InterPro" id="IPR046885">
    <property type="entry name" value="MnmA-like_C"/>
</dbReference>
<evidence type="ECO:0000256" key="4">
    <source>
        <dbReference type="ARBA" id="ARBA00013805"/>
    </source>
</evidence>
<evidence type="ECO:0000256" key="14">
    <source>
        <dbReference type="HAMAP-Rule" id="MF_00144"/>
    </source>
</evidence>
<feature type="disulfide bond" description="Alternate" evidence="14">
    <location>
        <begin position="107"/>
        <end position="204"/>
    </location>
</feature>
<dbReference type="HAMAP" id="MF_00144">
    <property type="entry name" value="tRNA_thiouridyl_MnmA"/>
    <property type="match status" value="1"/>
</dbReference>
<dbReference type="RefSeq" id="WP_408065646.1">
    <property type="nucleotide sequence ID" value="NZ_LT594522.1"/>
</dbReference>
<evidence type="ECO:0000313" key="18">
    <source>
        <dbReference type="Proteomes" id="UP000092809"/>
    </source>
</evidence>
<dbReference type="FunFam" id="2.40.30.10:FF:000023">
    <property type="entry name" value="tRNA-specific 2-thiouridylase MnmA"/>
    <property type="match status" value="1"/>
</dbReference>
<dbReference type="FunFam" id="3.40.50.620:FF:000004">
    <property type="entry name" value="tRNA-specific 2-thiouridylase MnmA"/>
    <property type="match status" value="1"/>
</dbReference>
<keyword evidence="8 14" id="KW-0819">tRNA processing</keyword>
<dbReference type="InterPro" id="IPR023382">
    <property type="entry name" value="MnmA-like_central_sf"/>
</dbReference>
<comment type="subunit">
    <text evidence="14">Interacts with TusE.</text>
</comment>
<dbReference type="InterPro" id="IPR046884">
    <property type="entry name" value="MnmA-like_central"/>
</dbReference>
<dbReference type="CDD" id="cd01998">
    <property type="entry name" value="MnmA_TRMU-like"/>
    <property type="match status" value="1"/>
</dbReference>
<dbReference type="Gene3D" id="2.40.30.10">
    <property type="entry name" value="Translation factors"/>
    <property type="match status" value="1"/>
</dbReference>
<dbReference type="FunFam" id="2.30.30.280:FF:000001">
    <property type="entry name" value="tRNA-specific 2-thiouridylase MnmA"/>
    <property type="match status" value="1"/>
</dbReference>
<dbReference type="PANTHER" id="PTHR11933:SF5">
    <property type="entry name" value="MITOCHONDRIAL TRNA-SPECIFIC 2-THIOURIDYLASE 1"/>
    <property type="match status" value="1"/>
</dbReference>
<evidence type="ECO:0000256" key="1">
    <source>
        <dbReference type="ARBA" id="ARBA00004496"/>
    </source>
</evidence>
<keyword evidence="6 14" id="KW-0820">tRNA-binding</keyword>
<evidence type="ECO:0000256" key="5">
    <source>
        <dbReference type="ARBA" id="ARBA00022490"/>
    </source>
</evidence>
<dbReference type="AlphaFoldDB" id="A0A1C3L467"/>
<keyword evidence="11 14" id="KW-0694">RNA-binding</keyword>
<evidence type="ECO:0000256" key="11">
    <source>
        <dbReference type="ARBA" id="ARBA00022884"/>
    </source>
</evidence>
<keyword evidence="10 14" id="KW-0067">ATP-binding</keyword>
<comment type="similarity">
    <text evidence="2 14">Belongs to the MnmA/TRMU family.</text>
</comment>
<keyword evidence="5 14" id="KW-0963">Cytoplasm</keyword>
<name>A0A1C3L467_9ENTR</name>
<dbReference type="Proteomes" id="UP000092809">
    <property type="component" value="Chromosome I"/>
</dbReference>
<evidence type="ECO:0000313" key="17">
    <source>
        <dbReference type="EMBL" id="SBT82080.1"/>
    </source>
</evidence>
<feature type="binding site" evidence="14">
    <location>
        <begin position="16"/>
        <end position="23"/>
    </location>
    <ligand>
        <name>ATP</name>
        <dbReference type="ChEBI" id="CHEBI:30616"/>
    </ligand>
</feature>
<comment type="subcellular location">
    <subcellularLocation>
        <location evidence="1 14">Cytoplasm</location>
    </subcellularLocation>
</comment>
<protein>
    <recommendedName>
        <fullName evidence="4 14">tRNA-specific 2-thiouridylase MnmA</fullName>
        <ecNumber evidence="3 14">2.8.1.13</ecNumber>
    </recommendedName>
</protein>
<evidence type="ECO:0000259" key="16">
    <source>
        <dbReference type="Pfam" id="PF20259"/>
    </source>
</evidence>